<feature type="transmembrane region" description="Helical" evidence="1">
    <location>
        <begin position="12"/>
        <end position="34"/>
    </location>
</feature>
<accession>A0AB39SBW7</accession>
<gene>
    <name evidence="2" type="ORF">AB5J50_24480</name>
</gene>
<proteinExistence type="predicted"/>
<organism evidence="2">
    <name type="scientific">Streptomyces sp. R35</name>
    <dbReference type="NCBI Taxonomy" id="3238630"/>
    <lineage>
        <taxon>Bacteria</taxon>
        <taxon>Bacillati</taxon>
        <taxon>Actinomycetota</taxon>
        <taxon>Actinomycetes</taxon>
        <taxon>Kitasatosporales</taxon>
        <taxon>Streptomycetaceae</taxon>
        <taxon>Streptomyces</taxon>
    </lineage>
</organism>
<evidence type="ECO:0000313" key="2">
    <source>
        <dbReference type="EMBL" id="XDQ63726.1"/>
    </source>
</evidence>
<protein>
    <submittedName>
        <fullName evidence="2">Uncharacterized protein</fullName>
    </submittedName>
</protein>
<sequence length="411" mass="44067">MQVPERARKFVNVLLSLVAVAGIGWSGLEIWQVLYGRYQINEACAGLVPAGRVLALSPAGGSISHRVAAEGTIELNAGLPQDCEIFSTEAGEKYGTDSGERWFFTGAVGVVPGDKAVIADDPISSILDSYADHTYLAQPLGGGITGLVSDTGVTVQLLCPEGKSDGESIKALWARASLMDPGPPFTENGQLTAHDRSVLAETAVLTANNLADRLGCAGRLPDPPEDIPALTEGPTSASHADGTCAWYRKAGFADQDLLADQVLESRVDDTLWDEQCGLVVSETHARDLWYAHQDDLKDLGEPTRAGDWFVSFHTYAGEDAKYVQLTADGNNELPEPAEPGKAGRSRGESIWWASSVCDGAPQIHTMTIAFPYDKLTTPAYEKVFRAYVTDIAERRGCTDTKFPASSTFRAD</sequence>
<keyword evidence="1" id="KW-1133">Transmembrane helix</keyword>
<keyword evidence="1" id="KW-0472">Membrane</keyword>
<reference evidence="2" key="1">
    <citation type="submission" date="2024-07" db="EMBL/GenBank/DDBJ databases">
        <authorList>
            <person name="Yu S.T."/>
        </authorList>
    </citation>
    <scope>NUCLEOTIDE SEQUENCE</scope>
    <source>
        <strain evidence="2">R35</strain>
    </source>
</reference>
<evidence type="ECO:0000256" key="1">
    <source>
        <dbReference type="SAM" id="Phobius"/>
    </source>
</evidence>
<dbReference type="AlphaFoldDB" id="A0AB39SBW7"/>
<dbReference type="EMBL" id="CP163440">
    <property type="protein sequence ID" value="XDQ63726.1"/>
    <property type="molecule type" value="Genomic_DNA"/>
</dbReference>
<name>A0AB39SBW7_9ACTN</name>
<keyword evidence="1" id="KW-0812">Transmembrane</keyword>
<dbReference type="RefSeq" id="WP_369260496.1">
    <property type="nucleotide sequence ID" value="NZ_CP163440.1"/>
</dbReference>